<dbReference type="PATRIC" id="fig|1423779.3.peg.195"/>
<organism evidence="4 5">
    <name type="scientific">Limosilactobacillus oris DSM 4864</name>
    <dbReference type="NCBI Taxonomy" id="1423779"/>
    <lineage>
        <taxon>Bacteria</taxon>
        <taxon>Bacillati</taxon>
        <taxon>Bacillota</taxon>
        <taxon>Bacilli</taxon>
        <taxon>Lactobacillales</taxon>
        <taxon>Lactobacillaceae</taxon>
        <taxon>Limosilactobacillus</taxon>
    </lineage>
</organism>
<evidence type="ECO:0000313" key="4">
    <source>
        <dbReference type="EMBL" id="KRM17030.1"/>
    </source>
</evidence>
<dbReference type="InterPro" id="IPR000182">
    <property type="entry name" value="GNAT_dom"/>
</dbReference>
<accession>A0A0R1WPK5</accession>
<evidence type="ECO:0000256" key="1">
    <source>
        <dbReference type="ARBA" id="ARBA00022679"/>
    </source>
</evidence>
<proteinExistence type="predicted"/>
<keyword evidence="2" id="KW-0012">Acyltransferase</keyword>
<dbReference type="PANTHER" id="PTHR43877">
    <property type="entry name" value="AMINOALKYLPHOSPHONATE N-ACETYLTRANSFERASE-RELATED-RELATED"/>
    <property type="match status" value="1"/>
</dbReference>
<dbReference type="GO" id="GO:0016747">
    <property type="term" value="F:acyltransferase activity, transferring groups other than amino-acyl groups"/>
    <property type="evidence" value="ECO:0007669"/>
    <property type="project" value="InterPro"/>
</dbReference>
<name>A0A0R1WPK5_9LACO</name>
<dbReference type="AlphaFoldDB" id="A0A0R1WPK5"/>
<keyword evidence="1" id="KW-0808">Transferase</keyword>
<dbReference type="RefSeq" id="WP_003714892.1">
    <property type="nucleotide sequence ID" value="NZ_AZGE01000001.1"/>
</dbReference>
<reference evidence="4 5" key="1">
    <citation type="journal article" date="2015" name="Genome Announc.">
        <title>Expanding the biotechnology potential of lactobacilli through comparative genomics of 213 strains and associated genera.</title>
        <authorList>
            <person name="Sun Z."/>
            <person name="Harris H.M."/>
            <person name="McCann A."/>
            <person name="Guo C."/>
            <person name="Argimon S."/>
            <person name="Zhang W."/>
            <person name="Yang X."/>
            <person name="Jeffery I.B."/>
            <person name="Cooney J.C."/>
            <person name="Kagawa T.F."/>
            <person name="Liu W."/>
            <person name="Song Y."/>
            <person name="Salvetti E."/>
            <person name="Wrobel A."/>
            <person name="Rasinkangas P."/>
            <person name="Parkhill J."/>
            <person name="Rea M.C."/>
            <person name="O'Sullivan O."/>
            <person name="Ritari J."/>
            <person name="Douillard F.P."/>
            <person name="Paul Ross R."/>
            <person name="Yang R."/>
            <person name="Briner A.E."/>
            <person name="Felis G.E."/>
            <person name="de Vos W.M."/>
            <person name="Barrangou R."/>
            <person name="Klaenhammer T.R."/>
            <person name="Caufield P.W."/>
            <person name="Cui Y."/>
            <person name="Zhang H."/>
            <person name="O'Toole P.W."/>
        </authorList>
    </citation>
    <scope>NUCLEOTIDE SEQUENCE [LARGE SCALE GENOMIC DNA]</scope>
    <source>
        <strain evidence="4 5">DSM 4864</strain>
    </source>
</reference>
<dbReference type="EMBL" id="AZGE01000001">
    <property type="protein sequence ID" value="KRM17030.1"/>
    <property type="molecule type" value="Genomic_DNA"/>
</dbReference>
<keyword evidence="4" id="KW-0378">Hydrolase</keyword>
<dbReference type="GO" id="GO:0006508">
    <property type="term" value="P:proteolysis"/>
    <property type="evidence" value="ECO:0007669"/>
    <property type="project" value="UniProtKB-KW"/>
</dbReference>
<dbReference type="CDD" id="cd04301">
    <property type="entry name" value="NAT_SF"/>
    <property type="match status" value="1"/>
</dbReference>
<evidence type="ECO:0000259" key="3">
    <source>
        <dbReference type="PROSITE" id="PS51186"/>
    </source>
</evidence>
<dbReference type="Gene3D" id="3.40.630.30">
    <property type="match status" value="1"/>
</dbReference>
<dbReference type="PROSITE" id="PS51186">
    <property type="entry name" value="GNAT"/>
    <property type="match status" value="1"/>
</dbReference>
<keyword evidence="4" id="KW-0645">Protease</keyword>
<gene>
    <name evidence="4" type="ORF">FC49_GL000192</name>
</gene>
<comment type="caution">
    <text evidence="4">The sequence shown here is derived from an EMBL/GenBank/DDBJ whole genome shotgun (WGS) entry which is preliminary data.</text>
</comment>
<evidence type="ECO:0000256" key="2">
    <source>
        <dbReference type="ARBA" id="ARBA00023315"/>
    </source>
</evidence>
<dbReference type="InterPro" id="IPR050832">
    <property type="entry name" value="Bact_Acetyltransf"/>
</dbReference>
<dbReference type="GO" id="GO:0008233">
    <property type="term" value="F:peptidase activity"/>
    <property type="evidence" value="ECO:0007669"/>
    <property type="project" value="UniProtKB-KW"/>
</dbReference>
<protein>
    <submittedName>
        <fullName evidence="4">Protease synthase and sporulation negative regulatory protein pai 1</fullName>
    </submittedName>
</protein>
<dbReference type="Proteomes" id="UP000050973">
    <property type="component" value="Unassembled WGS sequence"/>
</dbReference>
<sequence>MTKQAQGHFRAVTSSPQDLAQLEAIMRETFTDTFANEQSAEDLNAFLDKNYNQLVLKRELTDQDSETFFYKVDGQPAAYLKVNWNAAQTEKQFENALEIQRIYVRQQFQKLHIGGILMRHALEIAQQQNRDRIWLGVYEHNLNAQGFYQHFGFQRVGQHTFTVGTDRQTDFLLAKKL</sequence>
<dbReference type="InterPro" id="IPR016181">
    <property type="entry name" value="Acyl_CoA_acyltransferase"/>
</dbReference>
<dbReference type="SUPFAM" id="SSF55729">
    <property type="entry name" value="Acyl-CoA N-acyltransferases (Nat)"/>
    <property type="match status" value="1"/>
</dbReference>
<feature type="domain" description="N-acetyltransferase" evidence="3">
    <location>
        <begin position="7"/>
        <end position="177"/>
    </location>
</feature>
<dbReference type="Pfam" id="PF00583">
    <property type="entry name" value="Acetyltransf_1"/>
    <property type="match status" value="1"/>
</dbReference>
<evidence type="ECO:0000313" key="5">
    <source>
        <dbReference type="Proteomes" id="UP000050973"/>
    </source>
</evidence>